<reference evidence="6 7" key="1">
    <citation type="submission" date="2023-06" db="EMBL/GenBank/DDBJ databases">
        <title>Microbacterium sp. nov., isolated from a waste landfill.</title>
        <authorList>
            <person name="Wen W."/>
        </authorList>
    </citation>
    <scope>NUCLEOTIDE SEQUENCE [LARGE SCALE GENOMIC DNA]</scope>
    <source>
        <strain evidence="6 7">ASV49</strain>
    </source>
</reference>
<keyword evidence="4 5" id="KW-0732">Signal</keyword>
<keyword evidence="7" id="KW-1185">Reference proteome</keyword>
<comment type="caution">
    <text evidence="6">The sequence shown here is derived from an EMBL/GenBank/DDBJ whole genome shotgun (WGS) entry which is preliminary data.</text>
</comment>
<dbReference type="PROSITE" id="PS51257">
    <property type="entry name" value="PROKAR_LIPOPROTEIN"/>
    <property type="match status" value="1"/>
</dbReference>
<dbReference type="Gene3D" id="3.40.190.10">
    <property type="entry name" value="Periplasmic binding protein-like II"/>
    <property type="match status" value="1"/>
</dbReference>
<dbReference type="Pfam" id="PF01547">
    <property type="entry name" value="SBP_bac_1"/>
    <property type="match status" value="1"/>
</dbReference>
<dbReference type="PANTHER" id="PTHR43649:SF31">
    <property type="entry name" value="SN-GLYCEROL-3-PHOSPHATE-BINDING PERIPLASMIC PROTEIN UGPB"/>
    <property type="match status" value="1"/>
</dbReference>
<organism evidence="6 7">
    <name type="scientific">Microbacterium candidum</name>
    <dbReference type="NCBI Taxonomy" id="3041922"/>
    <lineage>
        <taxon>Bacteria</taxon>
        <taxon>Bacillati</taxon>
        <taxon>Actinomycetota</taxon>
        <taxon>Actinomycetes</taxon>
        <taxon>Micrococcales</taxon>
        <taxon>Microbacteriaceae</taxon>
        <taxon>Microbacterium</taxon>
    </lineage>
</organism>
<comment type="similarity">
    <text evidence="2">Belongs to the bacterial solute-binding protein 1 family.</text>
</comment>
<dbReference type="SUPFAM" id="SSF53850">
    <property type="entry name" value="Periplasmic binding protein-like II"/>
    <property type="match status" value="1"/>
</dbReference>
<name>A0ABT7MXP1_9MICO</name>
<feature type="chain" id="PRO_5045998211" evidence="5">
    <location>
        <begin position="21"/>
        <end position="433"/>
    </location>
</feature>
<dbReference type="Proteomes" id="UP001235064">
    <property type="component" value="Unassembled WGS sequence"/>
</dbReference>
<dbReference type="EMBL" id="JASXSZ010000002">
    <property type="protein sequence ID" value="MDL9979213.1"/>
    <property type="molecule type" value="Genomic_DNA"/>
</dbReference>
<dbReference type="RefSeq" id="WP_286288077.1">
    <property type="nucleotide sequence ID" value="NZ_JASXSZ010000002.1"/>
</dbReference>
<accession>A0ABT7MXP1</accession>
<evidence type="ECO:0000313" key="6">
    <source>
        <dbReference type="EMBL" id="MDL9979213.1"/>
    </source>
</evidence>
<sequence length="433" mass="45916">MKRKYTAAAAVTVVATLSLAACSGGSSDQPSATADNKPVTLTMSTWNLANSPEFKTLADGFHAAHPNVTIELKDYDAAQYATLLTADLAAGTAPDILTMKNVTDMVTFASGGQLQDVSDVKLQSGIKGAASYKLDGKQYAIPYRIDGNVIYYNKDLFKAAGVPDPDGSWTWDDYTAAAEKLKTGLKTAGSAALPAYLHGWNALVQNFATAQVPASALKGDFGYMKPYYEQALKMQDGGLQLPFATVTANKTTYQAEFGKQQAAMEIMGTWYVATLLQQQAQGAADKFAWGMAPVPQRTSKTAGTSNTPITYGDPTGFAINVKTDQAKTAAAKQFLAYAESQEAALTLAKIGITPALTDDAVVKVYFGQSGIPSDDLTKFAWAKQKIDPQNPPSPKTATLNTVLSAMHSAIMTGSESIDKAISDAEAQYKNQVG</sequence>
<evidence type="ECO:0000256" key="2">
    <source>
        <dbReference type="ARBA" id="ARBA00008520"/>
    </source>
</evidence>
<evidence type="ECO:0000256" key="1">
    <source>
        <dbReference type="ARBA" id="ARBA00004196"/>
    </source>
</evidence>
<feature type="signal peptide" evidence="5">
    <location>
        <begin position="1"/>
        <end position="20"/>
    </location>
</feature>
<evidence type="ECO:0000256" key="4">
    <source>
        <dbReference type="ARBA" id="ARBA00022729"/>
    </source>
</evidence>
<evidence type="ECO:0000256" key="5">
    <source>
        <dbReference type="SAM" id="SignalP"/>
    </source>
</evidence>
<dbReference type="InterPro" id="IPR006059">
    <property type="entry name" value="SBP"/>
</dbReference>
<dbReference type="PANTHER" id="PTHR43649">
    <property type="entry name" value="ARABINOSE-BINDING PROTEIN-RELATED"/>
    <property type="match status" value="1"/>
</dbReference>
<protein>
    <submittedName>
        <fullName evidence="6">Extracellular solute-binding protein</fullName>
    </submittedName>
</protein>
<gene>
    <name evidence="6" type="ORF">QSV35_07695</name>
</gene>
<evidence type="ECO:0000256" key="3">
    <source>
        <dbReference type="ARBA" id="ARBA00022448"/>
    </source>
</evidence>
<dbReference type="InterPro" id="IPR050490">
    <property type="entry name" value="Bact_solute-bd_prot1"/>
</dbReference>
<evidence type="ECO:0000313" key="7">
    <source>
        <dbReference type="Proteomes" id="UP001235064"/>
    </source>
</evidence>
<proteinExistence type="inferred from homology"/>
<comment type="subcellular location">
    <subcellularLocation>
        <location evidence="1">Cell envelope</location>
    </subcellularLocation>
</comment>
<keyword evidence="3" id="KW-0813">Transport</keyword>